<reference evidence="2" key="1">
    <citation type="submission" date="2016-10" db="EMBL/GenBank/DDBJ databases">
        <authorList>
            <person name="Varghese N."/>
        </authorList>
    </citation>
    <scope>NUCLEOTIDE SEQUENCE [LARGE SCALE GENOMIC DNA]</scope>
    <source>
        <strain evidence="2">GAS106B</strain>
    </source>
</reference>
<keyword evidence="2" id="KW-1185">Reference proteome</keyword>
<dbReference type="InterPro" id="IPR045584">
    <property type="entry name" value="Pilin-like"/>
</dbReference>
<dbReference type="SUPFAM" id="SSF54523">
    <property type="entry name" value="Pili subunits"/>
    <property type="match status" value="1"/>
</dbReference>
<dbReference type="RefSeq" id="WP_253189865.1">
    <property type="nucleotide sequence ID" value="NZ_FNKP01000003.1"/>
</dbReference>
<accession>A0A1H1JKN5</accession>
<name>A0A1H1JKN5_9BURK</name>
<proteinExistence type="predicted"/>
<organism evidence="1 2">
    <name type="scientific">Paraburkholderia fungorum</name>
    <dbReference type="NCBI Taxonomy" id="134537"/>
    <lineage>
        <taxon>Bacteria</taxon>
        <taxon>Pseudomonadati</taxon>
        <taxon>Pseudomonadota</taxon>
        <taxon>Betaproteobacteria</taxon>
        <taxon>Burkholderiales</taxon>
        <taxon>Burkholderiaceae</taxon>
        <taxon>Paraburkholderia</taxon>
    </lineage>
</organism>
<dbReference type="EMBL" id="FNKP01000003">
    <property type="protein sequence ID" value="SDR50512.1"/>
    <property type="molecule type" value="Genomic_DNA"/>
</dbReference>
<gene>
    <name evidence="1" type="ORF">SAMN05443245_6685</name>
</gene>
<dbReference type="Proteomes" id="UP000183487">
    <property type="component" value="Unassembled WGS sequence"/>
</dbReference>
<evidence type="ECO:0000313" key="2">
    <source>
        <dbReference type="Proteomes" id="UP000183487"/>
    </source>
</evidence>
<sequence>MPLPVSLREEGGYGLCRRRGAKHLHSCSVNNLLPQGIAQGVQQSNQANHAINQVARSAYAGVAAAMAMPNMTSSGPGRTIVAAGVGNYKNGSA</sequence>
<dbReference type="AlphaFoldDB" id="A0A1H1JKN5"/>
<dbReference type="Gene3D" id="3.30.1300.30">
    <property type="entry name" value="GSPII I/J protein-like"/>
    <property type="match status" value="1"/>
</dbReference>
<evidence type="ECO:0000313" key="1">
    <source>
        <dbReference type="EMBL" id="SDR50512.1"/>
    </source>
</evidence>
<protein>
    <submittedName>
        <fullName evidence="1">Uncharacterized protein</fullName>
    </submittedName>
</protein>